<dbReference type="PANTHER" id="PTHR48104:SF36">
    <property type="entry name" value="ICE-LIKE PROTEASE P20 DOMAIN CONTAINING PROTEIN, EXPRESSED"/>
    <property type="match status" value="1"/>
</dbReference>
<keyword evidence="4" id="KW-1185">Reference proteome</keyword>
<dbReference type="Gene3D" id="3.40.50.12660">
    <property type="match status" value="1"/>
</dbReference>
<gene>
    <name evidence="3" type="ORF">HU200_034889</name>
</gene>
<comment type="similarity">
    <text evidence="1">Belongs to the peptidase C14B family.</text>
</comment>
<dbReference type="Pfam" id="PF00656">
    <property type="entry name" value="Peptidase_C14"/>
    <property type="match status" value="1"/>
</dbReference>
<name>A0A835EJA5_9POAL</name>
<dbReference type="SUPFAM" id="SSF52129">
    <property type="entry name" value="Caspase-like"/>
    <property type="match status" value="1"/>
</dbReference>
<reference evidence="3" key="1">
    <citation type="submission" date="2020-07" db="EMBL/GenBank/DDBJ databases">
        <title>Genome sequence and genetic diversity analysis of an under-domesticated orphan crop, white fonio (Digitaria exilis).</title>
        <authorList>
            <person name="Bennetzen J.L."/>
            <person name="Chen S."/>
            <person name="Ma X."/>
            <person name="Wang X."/>
            <person name="Yssel A.E.J."/>
            <person name="Chaluvadi S.R."/>
            <person name="Johnson M."/>
            <person name="Gangashetty P."/>
            <person name="Hamidou F."/>
            <person name="Sanogo M.D."/>
            <person name="Zwaenepoel A."/>
            <person name="Wallace J."/>
            <person name="Van De Peer Y."/>
            <person name="Van Deynze A."/>
        </authorList>
    </citation>
    <scope>NUCLEOTIDE SEQUENCE</scope>
    <source>
        <tissue evidence="3">Leaves</tissue>
    </source>
</reference>
<evidence type="ECO:0000259" key="2">
    <source>
        <dbReference type="Pfam" id="PF00656"/>
    </source>
</evidence>
<dbReference type="Proteomes" id="UP000636709">
    <property type="component" value="Unassembled WGS sequence"/>
</dbReference>
<evidence type="ECO:0000313" key="4">
    <source>
        <dbReference type="Proteomes" id="UP000636709"/>
    </source>
</evidence>
<dbReference type="GO" id="GO:0004197">
    <property type="term" value="F:cysteine-type endopeptidase activity"/>
    <property type="evidence" value="ECO:0007669"/>
    <property type="project" value="InterPro"/>
</dbReference>
<dbReference type="AlphaFoldDB" id="A0A835EJA5"/>
<dbReference type="OrthoDB" id="3223806at2759"/>
<sequence length="388" mass="42451">MPRKTHIASDIFNLMGYTRPLGMATATPATTSWWCSHCGMSPAAPPTPGSSSAVRCAFCHRLTRVEQRHRGVAGETPLAATSPPRAAIVSAGLQIPTSYPRISGNKRALLVGVSYRGTPHELKGTVNDVREMRRLLCNKFGFPNDCILELTENESEPSRVPTRQYLLAAMRWLVEGTTSGDSLVFHFSGHGVQKLDMNNDELDGYNEALCPVDFERSGKILDDEINETIVRPLGRGVKLHAIVDTCHSGTILDLPYLCCLSRTGYWQWEDHCRPGGERKRPSGGIAISISGCSDNQKSADASGFSESSASIGAMTGSFIKAVEAEPGTTYGRLLSAMRARIRDGQGSRSRLPGRLGSFVRWMIPSSSLQEPQLCSSERFDIYRKPFLL</sequence>
<evidence type="ECO:0000313" key="3">
    <source>
        <dbReference type="EMBL" id="KAF8698641.1"/>
    </source>
</evidence>
<dbReference type="InterPro" id="IPR029030">
    <property type="entry name" value="Caspase-like_dom_sf"/>
</dbReference>
<protein>
    <recommendedName>
        <fullName evidence="2">Peptidase C14 caspase domain-containing protein</fullName>
    </recommendedName>
</protein>
<dbReference type="InterPro" id="IPR011600">
    <property type="entry name" value="Pept_C14_caspase"/>
</dbReference>
<proteinExistence type="inferred from homology"/>
<accession>A0A835EJA5</accession>
<dbReference type="EMBL" id="JACEFO010001862">
    <property type="protein sequence ID" value="KAF8698641.1"/>
    <property type="molecule type" value="Genomic_DNA"/>
</dbReference>
<comment type="caution">
    <text evidence="3">The sequence shown here is derived from an EMBL/GenBank/DDBJ whole genome shotgun (WGS) entry which is preliminary data.</text>
</comment>
<dbReference type="InterPro" id="IPR050452">
    <property type="entry name" value="Metacaspase"/>
</dbReference>
<dbReference type="PANTHER" id="PTHR48104">
    <property type="entry name" value="METACASPASE-4"/>
    <property type="match status" value="1"/>
</dbReference>
<dbReference type="GO" id="GO:0006508">
    <property type="term" value="P:proteolysis"/>
    <property type="evidence" value="ECO:0007669"/>
    <property type="project" value="InterPro"/>
</dbReference>
<organism evidence="3 4">
    <name type="scientific">Digitaria exilis</name>
    <dbReference type="NCBI Taxonomy" id="1010633"/>
    <lineage>
        <taxon>Eukaryota</taxon>
        <taxon>Viridiplantae</taxon>
        <taxon>Streptophyta</taxon>
        <taxon>Embryophyta</taxon>
        <taxon>Tracheophyta</taxon>
        <taxon>Spermatophyta</taxon>
        <taxon>Magnoliopsida</taxon>
        <taxon>Liliopsida</taxon>
        <taxon>Poales</taxon>
        <taxon>Poaceae</taxon>
        <taxon>PACMAD clade</taxon>
        <taxon>Panicoideae</taxon>
        <taxon>Panicodae</taxon>
        <taxon>Paniceae</taxon>
        <taxon>Anthephorinae</taxon>
        <taxon>Digitaria</taxon>
    </lineage>
</organism>
<dbReference type="GO" id="GO:0005737">
    <property type="term" value="C:cytoplasm"/>
    <property type="evidence" value="ECO:0007669"/>
    <property type="project" value="TreeGrafter"/>
</dbReference>
<evidence type="ECO:0000256" key="1">
    <source>
        <dbReference type="ARBA" id="ARBA00009005"/>
    </source>
</evidence>
<feature type="domain" description="Peptidase C14 caspase" evidence="2">
    <location>
        <begin position="106"/>
        <end position="375"/>
    </location>
</feature>